<sequence length="65" mass="7203">MMEKLFGVLSPWLANYLMVNTSIDDQRSGSTAETIAEMIEMAGYKNIPNDNKPGPPCGKLSREIK</sequence>
<keyword evidence="3" id="KW-1185">Reference proteome</keyword>
<accession>A0ABY4GVH0</accession>
<evidence type="ECO:0000313" key="2">
    <source>
        <dbReference type="EMBL" id="UOQ92170.1"/>
    </source>
</evidence>
<protein>
    <submittedName>
        <fullName evidence="2">Uncharacterized protein</fullName>
    </submittedName>
</protein>
<gene>
    <name evidence="2" type="ORF">MUO14_16970</name>
</gene>
<proteinExistence type="predicted"/>
<evidence type="ECO:0000256" key="1">
    <source>
        <dbReference type="SAM" id="MobiDB-lite"/>
    </source>
</evidence>
<reference evidence="2 3" key="1">
    <citation type="submission" date="2022-04" db="EMBL/GenBank/DDBJ databases">
        <title>Halobacillus sp. isolated from saltern.</title>
        <authorList>
            <person name="Won M."/>
            <person name="Lee C.-M."/>
            <person name="Woen H.-Y."/>
            <person name="Kwon S.-W."/>
        </authorList>
    </citation>
    <scope>NUCLEOTIDE SEQUENCE [LARGE SCALE GENOMIC DNA]</scope>
    <source>
        <strain evidence="2 3">SSTM10-2</strain>
    </source>
</reference>
<dbReference type="Proteomes" id="UP000831880">
    <property type="component" value="Chromosome"/>
</dbReference>
<evidence type="ECO:0000313" key="3">
    <source>
        <dbReference type="Proteomes" id="UP000831880"/>
    </source>
</evidence>
<dbReference type="RefSeq" id="WP_244751780.1">
    <property type="nucleotide sequence ID" value="NZ_CP095074.1"/>
</dbReference>
<dbReference type="EMBL" id="CP095074">
    <property type="protein sequence ID" value="UOQ92170.1"/>
    <property type="molecule type" value="Genomic_DNA"/>
</dbReference>
<organism evidence="2 3">
    <name type="scientific">Halobacillus shinanisalinarum</name>
    <dbReference type="NCBI Taxonomy" id="2932258"/>
    <lineage>
        <taxon>Bacteria</taxon>
        <taxon>Bacillati</taxon>
        <taxon>Bacillota</taxon>
        <taxon>Bacilli</taxon>
        <taxon>Bacillales</taxon>
        <taxon>Bacillaceae</taxon>
        <taxon>Halobacillus</taxon>
    </lineage>
</organism>
<name>A0ABY4GVH0_9BACI</name>
<feature type="region of interest" description="Disordered" evidence="1">
    <location>
        <begin position="45"/>
        <end position="65"/>
    </location>
</feature>